<organism evidence="1 2">
    <name type="scientific">Elizabethkingia anophelis NUHP1</name>
    <dbReference type="NCBI Taxonomy" id="1338011"/>
    <lineage>
        <taxon>Bacteria</taxon>
        <taxon>Pseudomonadati</taxon>
        <taxon>Bacteroidota</taxon>
        <taxon>Flavobacteriia</taxon>
        <taxon>Flavobacteriales</taxon>
        <taxon>Weeksellaceae</taxon>
        <taxon>Elizabethkingia</taxon>
    </lineage>
</organism>
<dbReference type="EMBL" id="CP007547">
    <property type="protein sequence ID" value="AIL45487.1"/>
    <property type="molecule type" value="Genomic_DNA"/>
</dbReference>
<reference evidence="1" key="2">
    <citation type="journal article" date="2015" name="Genome Biol. Evol.">
        <title>Complete Genome Sequence and Transcriptomic Analysis of the Novel Pathogen Elizabethkingia anophelis in Response to Oxidative Stress.</title>
        <authorList>
            <person name="Li Y."/>
            <person name="Liu Y."/>
            <person name="Chew S.C."/>
            <person name="Tay M."/>
            <person name="Salido M.M."/>
            <person name="Teo J."/>
            <person name="Lauro F.M."/>
            <person name="Givskov M."/>
            <person name="Yang L."/>
        </authorList>
    </citation>
    <scope>NUCLEOTIDE SEQUENCE</scope>
    <source>
        <strain evidence="1">NUHP1</strain>
    </source>
</reference>
<proteinExistence type="predicted"/>
<dbReference type="STRING" id="1338011.BD94_1712"/>
<dbReference type="HOGENOM" id="CLU_775527_0_0_10"/>
<sequence length="357" mass="41109">MDKFKIIIFLLGILPLINCQKMKNEKPMPSYNVQISHPGNNYLITPVEDNIITLEGIPAHLPYGSSSGSWGNSGKGFTEQQGTPIGVNIVYFSRYEDAFYHLKVDFPKDKVQDLIQRAYANAESKSSTKPLKEYIDTTQESDYDKTYNGLGKSYDKFSDLIFGFAPNGMVVVWLGFGPTQIELGKYTAERIKDDKIYADKLFSKISQTREGIKKDMFIEGASSKQWEDYRILYKWSPKISSGNKGFRLFNVNVDYYNAERETMLRPWVENIPVKDRAIPKEITFFWETAKGESFEGRGFFDWQKTNEAFKKAGNNLKLEFKIAPDNNNYEILLNGEPFKADSLRVYNSNFTFKESYK</sequence>
<evidence type="ECO:0000313" key="1">
    <source>
        <dbReference type="EMBL" id="AIL45487.1"/>
    </source>
</evidence>
<dbReference type="Pfam" id="PF11153">
    <property type="entry name" value="DUF2931"/>
    <property type="match status" value="1"/>
</dbReference>
<reference evidence="1" key="1">
    <citation type="journal article" date="2013" name="Lancet">
        <title>First case of E anophelis outbreak in an intensive-care unit.</title>
        <authorList>
            <person name="Teo J."/>
            <person name="Tan S.Y."/>
            <person name="Tay M."/>
            <person name="Ding Y."/>
            <person name="Kjelleberg S."/>
            <person name="Givskov M."/>
            <person name="Lin R.T."/>
            <person name="Yang L."/>
        </authorList>
    </citation>
    <scope>NUCLEOTIDE SEQUENCE [LARGE SCALE GENOMIC DNA]</scope>
    <source>
        <strain evidence="1">NUHP1</strain>
    </source>
</reference>
<dbReference type="KEGG" id="eao:BD94_1712"/>
<evidence type="ECO:0008006" key="3">
    <source>
        <dbReference type="Google" id="ProtNLM"/>
    </source>
</evidence>
<gene>
    <name evidence="1" type="ORF">BD94_1712</name>
</gene>
<dbReference type="InterPro" id="IPR021326">
    <property type="entry name" value="DUF2931"/>
</dbReference>
<protein>
    <recommendedName>
        <fullName evidence="3">DUF2931 family protein</fullName>
    </recommendedName>
</protein>
<dbReference type="eggNOG" id="ENOG502ZB3W">
    <property type="taxonomic scope" value="Bacteria"/>
</dbReference>
<dbReference type="AlphaFoldDB" id="A0A077EDB9"/>
<name>A0A077EDB9_9FLAO</name>
<accession>A0A077EDB9</accession>
<dbReference type="Proteomes" id="UP000028933">
    <property type="component" value="Chromosome"/>
</dbReference>
<evidence type="ECO:0000313" key="2">
    <source>
        <dbReference type="Proteomes" id="UP000028933"/>
    </source>
</evidence>